<dbReference type="PROSITE" id="PS50931">
    <property type="entry name" value="HTH_LYSR"/>
    <property type="match status" value="1"/>
</dbReference>
<keyword evidence="2" id="KW-0805">Transcription regulation</keyword>
<dbReference type="Pfam" id="PF03466">
    <property type="entry name" value="LysR_substrate"/>
    <property type="match status" value="1"/>
</dbReference>
<evidence type="ECO:0000313" key="7">
    <source>
        <dbReference type="EMBL" id="WXR74201.1"/>
    </source>
</evidence>
<evidence type="ECO:0000256" key="3">
    <source>
        <dbReference type="ARBA" id="ARBA00023125"/>
    </source>
</evidence>
<name>A0A446CG47_9BURK</name>
<organism evidence="6 8">
    <name type="scientific">Achromobacter veterisilvae</name>
    <dbReference type="NCBI Taxonomy" id="2069367"/>
    <lineage>
        <taxon>Bacteria</taxon>
        <taxon>Pseudomonadati</taxon>
        <taxon>Pseudomonadota</taxon>
        <taxon>Betaproteobacteria</taxon>
        <taxon>Burkholderiales</taxon>
        <taxon>Alcaligenaceae</taxon>
        <taxon>Achromobacter</taxon>
    </lineage>
</organism>
<dbReference type="Pfam" id="PF00126">
    <property type="entry name" value="HTH_1"/>
    <property type="match status" value="1"/>
</dbReference>
<dbReference type="AlphaFoldDB" id="A0A446CG47"/>
<feature type="domain" description="HTH lysR-type" evidence="5">
    <location>
        <begin position="6"/>
        <end position="63"/>
    </location>
</feature>
<dbReference type="GO" id="GO:0003700">
    <property type="term" value="F:DNA-binding transcription factor activity"/>
    <property type="evidence" value="ECO:0007669"/>
    <property type="project" value="InterPro"/>
</dbReference>
<dbReference type="Proteomes" id="UP001456224">
    <property type="component" value="Chromosome"/>
</dbReference>
<dbReference type="SUPFAM" id="SSF53850">
    <property type="entry name" value="Periplasmic binding protein-like II"/>
    <property type="match status" value="1"/>
</dbReference>
<evidence type="ECO:0000313" key="8">
    <source>
        <dbReference type="Proteomes" id="UP000289465"/>
    </source>
</evidence>
<keyword evidence="3" id="KW-0238">DNA-binding</keyword>
<dbReference type="InterPro" id="IPR000847">
    <property type="entry name" value="LysR_HTH_N"/>
</dbReference>
<dbReference type="Proteomes" id="UP000289465">
    <property type="component" value="Unassembled WGS sequence"/>
</dbReference>
<dbReference type="PANTHER" id="PTHR30579:SF7">
    <property type="entry name" value="HTH-TYPE TRANSCRIPTIONAL REGULATOR LRHA-RELATED"/>
    <property type="match status" value="1"/>
</dbReference>
<evidence type="ECO:0000256" key="4">
    <source>
        <dbReference type="ARBA" id="ARBA00023163"/>
    </source>
</evidence>
<comment type="similarity">
    <text evidence="1">Belongs to the LysR transcriptional regulatory family.</text>
</comment>
<dbReference type="GO" id="GO:0003677">
    <property type="term" value="F:DNA binding"/>
    <property type="evidence" value="ECO:0007669"/>
    <property type="project" value="UniProtKB-KW"/>
</dbReference>
<evidence type="ECO:0000259" key="5">
    <source>
        <dbReference type="PROSITE" id="PS50931"/>
    </source>
</evidence>
<dbReference type="InterPro" id="IPR036388">
    <property type="entry name" value="WH-like_DNA-bd_sf"/>
</dbReference>
<dbReference type="EMBL" id="CP148753">
    <property type="protein sequence ID" value="WXR74201.1"/>
    <property type="molecule type" value="Genomic_DNA"/>
</dbReference>
<evidence type="ECO:0000313" key="6">
    <source>
        <dbReference type="EMBL" id="SSW66819.1"/>
    </source>
</evidence>
<dbReference type="PANTHER" id="PTHR30579">
    <property type="entry name" value="TRANSCRIPTIONAL REGULATOR"/>
    <property type="match status" value="1"/>
</dbReference>
<reference evidence="6 8" key="1">
    <citation type="submission" date="2018-07" db="EMBL/GenBank/DDBJ databases">
        <authorList>
            <person name="Peeters C."/>
        </authorList>
    </citation>
    <scope>NUCLEOTIDE SEQUENCE [LARGE SCALE GENOMIC DNA]</scope>
    <source>
        <strain evidence="6 8">LMG 30378</strain>
    </source>
</reference>
<evidence type="ECO:0000256" key="1">
    <source>
        <dbReference type="ARBA" id="ARBA00009437"/>
    </source>
</evidence>
<reference evidence="7 9" key="2">
    <citation type="submission" date="2024-03" db="EMBL/GenBank/DDBJ databases">
        <title>Reference genomes for the five species model microbial community.</title>
        <authorList>
            <person name="Padfield D."/>
        </authorList>
    </citation>
    <scope>NUCLEOTIDE SEQUENCE [LARGE SCALE GENOMIC DNA]</scope>
    <source>
        <strain evidence="7 9">AB1</strain>
    </source>
</reference>
<dbReference type="SUPFAM" id="SSF46785">
    <property type="entry name" value="Winged helix' DNA-binding domain"/>
    <property type="match status" value="1"/>
</dbReference>
<dbReference type="RefSeq" id="WP_129241007.1">
    <property type="nucleotide sequence ID" value="NZ_CP148753.1"/>
</dbReference>
<dbReference type="OrthoDB" id="9789529at2"/>
<protein>
    <submittedName>
        <fullName evidence="6">HTH-type transcriptional regulator BenM</fullName>
    </submittedName>
    <submittedName>
        <fullName evidence="7">LysR family transcriptional regulator</fullName>
    </submittedName>
</protein>
<proteinExistence type="inferred from homology"/>
<evidence type="ECO:0000313" key="9">
    <source>
        <dbReference type="Proteomes" id="UP001456224"/>
    </source>
</evidence>
<gene>
    <name evidence="6" type="primary">benM_7</name>
    <name evidence="6" type="ORF">AVE30378_02307</name>
    <name evidence="7" type="ORF">WHX56_01580</name>
</gene>
<dbReference type="Gene3D" id="3.40.190.10">
    <property type="entry name" value="Periplasmic binding protein-like II"/>
    <property type="match status" value="2"/>
</dbReference>
<sequence>MAVRDLDIGLLRTFLAVADRENFAGAADQVFRTQAAVSQQMQRLERLLDCKLLVRVGRHKRLTEQGVRLREYARRMLALNDETCRAMNKSVFAAPTRIGVCADAVDTILPDYLALCARTYPGMRIEIQVNRSRWLASALRRGDIDLLLELEQFDEFPRITFRTSPVVWISGTHFHHQQNLPLPLVLVDSPCVFRRMALNRLEQENRPWRNAFQTPTLAGVRAALRAGLGITPRTIEMLTPGLKVVGEELGLPTLPSASYHLYMRAGDNSDGARKLSELFIPS</sequence>
<dbReference type="EMBL" id="UFQC01000010">
    <property type="protein sequence ID" value="SSW66819.1"/>
    <property type="molecule type" value="Genomic_DNA"/>
</dbReference>
<dbReference type="InterPro" id="IPR050176">
    <property type="entry name" value="LTTR"/>
</dbReference>
<dbReference type="InterPro" id="IPR036390">
    <property type="entry name" value="WH_DNA-bd_sf"/>
</dbReference>
<dbReference type="InterPro" id="IPR005119">
    <property type="entry name" value="LysR_subst-bd"/>
</dbReference>
<accession>A0A446CG47</accession>
<keyword evidence="4" id="KW-0804">Transcription</keyword>
<evidence type="ECO:0000256" key="2">
    <source>
        <dbReference type="ARBA" id="ARBA00023015"/>
    </source>
</evidence>
<keyword evidence="9" id="KW-1185">Reference proteome</keyword>
<dbReference type="Gene3D" id="1.10.10.10">
    <property type="entry name" value="Winged helix-like DNA-binding domain superfamily/Winged helix DNA-binding domain"/>
    <property type="match status" value="1"/>
</dbReference>